<name>A0A482VS85_ASBVE</name>
<dbReference type="PANTHER" id="PTHR21391">
    <property type="entry name" value="AT04489P-RELATED"/>
    <property type="match status" value="1"/>
</dbReference>
<evidence type="ECO:0000256" key="1">
    <source>
        <dbReference type="PROSITE-ProRule" id="PRU00339"/>
    </source>
</evidence>
<comment type="caution">
    <text evidence="4">The sequence shown here is derived from an EMBL/GenBank/DDBJ whole genome shotgun (WGS) entry which is preliminary data.</text>
</comment>
<protein>
    <submittedName>
        <fullName evidence="4">Uncharacterized protein</fullName>
    </submittedName>
</protein>
<organism evidence="4 5">
    <name type="scientific">Asbolus verrucosus</name>
    <name type="common">Desert ironclad beetle</name>
    <dbReference type="NCBI Taxonomy" id="1661398"/>
    <lineage>
        <taxon>Eukaryota</taxon>
        <taxon>Metazoa</taxon>
        <taxon>Ecdysozoa</taxon>
        <taxon>Arthropoda</taxon>
        <taxon>Hexapoda</taxon>
        <taxon>Insecta</taxon>
        <taxon>Pterygota</taxon>
        <taxon>Neoptera</taxon>
        <taxon>Endopterygota</taxon>
        <taxon>Coleoptera</taxon>
        <taxon>Polyphaga</taxon>
        <taxon>Cucujiformia</taxon>
        <taxon>Tenebrionidae</taxon>
        <taxon>Pimeliinae</taxon>
        <taxon>Asbolus</taxon>
    </lineage>
</organism>
<keyword evidence="5" id="KW-1185">Reference proteome</keyword>
<gene>
    <name evidence="4" type="ORF">BDFB_008264</name>
</gene>
<dbReference type="Gene3D" id="1.25.40.10">
    <property type="entry name" value="Tetratricopeptide repeat domain"/>
    <property type="match status" value="1"/>
</dbReference>
<dbReference type="AlphaFoldDB" id="A0A482VS85"/>
<dbReference type="STRING" id="1661398.A0A482VS85"/>
<dbReference type="PROSITE" id="PS50005">
    <property type="entry name" value="TPR"/>
    <property type="match status" value="2"/>
</dbReference>
<evidence type="ECO:0000313" key="4">
    <source>
        <dbReference type="EMBL" id="RZC35593.1"/>
    </source>
</evidence>
<dbReference type="InterPro" id="IPR019734">
    <property type="entry name" value="TPR_rpt"/>
</dbReference>
<evidence type="ECO:0000313" key="5">
    <source>
        <dbReference type="Proteomes" id="UP000292052"/>
    </source>
</evidence>
<proteinExistence type="predicted"/>
<feature type="repeat" description="TPR" evidence="1">
    <location>
        <begin position="19"/>
        <end position="52"/>
    </location>
</feature>
<feature type="region of interest" description="Disordered" evidence="3">
    <location>
        <begin position="645"/>
        <end position="677"/>
    </location>
</feature>
<accession>A0A482VS85</accession>
<feature type="repeat" description="TPR" evidence="1">
    <location>
        <begin position="53"/>
        <end position="86"/>
    </location>
</feature>
<dbReference type="EMBL" id="QDEB01069588">
    <property type="protein sequence ID" value="RZC35593.1"/>
    <property type="molecule type" value="Genomic_DNA"/>
</dbReference>
<feature type="coiled-coil region" evidence="2">
    <location>
        <begin position="340"/>
        <end position="371"/>
    </location>
</feature>
<keyword evidence="2" id="KW-0175">Coiled coil</keyword>
<dbReference type="OrthoDB" id="10268002at2759"/>
<dbReference type="SMART" id="SM00028">
    <property type="entry name" value="TPR"/>
    <property type="match status" value="3"/>
</dbReference>
<reference evidence="4 5" key="1">
    <citation type="submission" date="2017-03" db="EMBL/GenBank/DDBJ databases">
        <title>Genome of the blue death feigning beetle - Asbolus verrucosus.</title>
        <authorList>
            <person name="Rider S.D."/>
        </authorList>
    </citation>
    <scope>NUCLEOTIDE SEQUENCE [LARGE SCALE GENOMIC DNA]</scope>
    <source>
        <strain evidence="4">Butters</strain>
        <tissue evidence="4">Head and leg muscle</tissue>
    </source>
</reference>
<dbReference type="PANTHER" id="PTHR21391:SF0">
    <property type="entry name" value="AT04489P-RELATED"/>
    <property type="match status" value="1"/>
</dbReference>
<dbReference type="InterPro" id="IPR011990">
    <property type="entry name" value="TPR-like_helical_dom_sf"/>
</dbReference>
<feature type="compositionally biased region" description="Basic residues" evidence="3">
    <location>
        <begin position="168"/>
        <end position="182"/>
    </location>
</feature>
<dbReference type="Proteomes" id="UP000292052">
    <property type="component" value="Unassembled WGS sequence"/>
</dbReference>
<keyword evidence="1" id="KW-0802">TPR repeat</keyword>
<feature type="region of interest" description="Disordered" evidence="3">
    <location>
        <begin position="168"/>
        <end position="188"/>
    </location>
</feature>
<evidence type="ECO:0000256" key="2">
    <source>
        <dbReference type="SAM" id="Coils"/>
    </source>
</evidence>
<evidence type="ECO:0000256" key="3">
    <source>
        <dbReference type="SAM" id="MobiDB-lite"/>
    </source>
</evidence>
<sequence>MPSSAAAAFGKKEEVYGFQTLYRELGYYISRLEQYERALKFFDEAIAKTPNDRRALMGRAWARSKACKYEGALDDIRKALKLDPDDLVMLAHKALNTYLNCEFEDGLVQNTRLIPKRKKPDYFQMGAMHCADAIENCLGERAGRPLRDHYKIIRRLAWKKNFEEQKRFQPKSRYKKKKKKKVNLPDKRAEAHDPIVPIKSSKNMPSFSSGTFTATSSVVPGEPQSEQLSILDSIYSAKSEHNILPPKISFPYEPLQNYTSNIQNYMAEKYLDTLYKDKIFLKNLPKEPGIACPNEAGTEKILSLAKTGYKTVKYKQELLRARRPFYFIKYQEATSSGALKIRQEQQLHKLRERAKKEADTIVTKMTEALEEKNWRSVLELGEKLKNFCDLKSKNILPERENYLDVFYDTVCQAHFDLKRINKNQLEWDQEKRIYKMLGLHLSREPSTDSVIEQFKGVFIDWKKQIGVYGDRLRKATTPKEMCWLYHELSRFHTEMKQYELARVYARKCMNEAKRIEENKWVINALVLIMKINIAQHSKNDAKQDALEAIELATEMNDKNLLCFLNKCRDVIDKIAFDEKLGPKVLMQREQKIVEMMAVDKMKDEAAHLFRMMSAMPAARRMSVMPGIRITDDLDSEKTDKRAAARKQSIMPGVQKTPEFQIPTDSSKTKKGSARPSSKGVGFVELIKYHIDE</sequence>
<dbReference type="SUPFAM" id="SSF48452">
    <property type="entry name" value="TPR-like"/>
    <property type="match status" value="1"/>
</dbReference>